<protein>
    <submittedName>
        <fullName evidence="8">GABA permease</fullName>
    </submittedName>
</protein>
<dbReference type="OrthoDB" id="3900342at2759"/>
<dbReference type="GO" id="GO:0016020">
    <property type="term" value="C:membrane"/>
    <property type="evidence" value="ECO:0007669"/>
    <property type="project" value="UniProtKB-SubCell"/>
</dbReference>
<keyword evidence="2" id="KW-0813">Transport</keyword>
<dbReference type="GO" id="GO:0022857">
    <property type="term" value="F:transmembrane transporter activity"/>
    <property type="evidence" value="ECO:0007669"/>
    <property type="project" value="InterPro"/>
</dbReference>
<proteinExistence type="predicted"/>
<organism evidence="8 9">
    <name type="scientific">Pyrrhoderma noxium</name>
    <dbReference type="NCBI Taxonomy" id="2282107"/>
    <lineage>
        <taxon>Eukaryota</taxon>
        <taxon>Fungi</taxon>
        <taxon>Dikarya</taxon>
        <taxon>Basidiomycota</taxon>
        <taxon>Agaricomycotina</taxon>
        <taxon>Agaricomycetes</taxon>
        <taxon>Hymenochaetales</taxon>
        <taxon>Hymenochaetaceae</taxon>
        <taxon>Pyrrhoderma</taxon>
    </lineage>
</organism>
<feature type="transmembrane region" description="Helical" evidence="7">
    <location>
        <begin position="442"/>
        <end position="462"/>
    </location>
</feature>
<evidence type="ECO:0000313" key="9">
    <source>
        <dbReference type="Proteomes" id="UP000217199"/>
    </source>
</evidence>
<evidence type="ECO:0000256" key="2">
    <source>
        <dbReference type="ARBA" id="ARBA00022448"/>
    </source>
</evidence>
<sequence length="525" mass="56353">MGAKDPSIDAVVISNVAEDAYLEKLGYKQELKRSFSLLGMVGFSFSIITSWTALGGVLITGVNAGGPAVMIYSWIGISLLSICVAYSLAEMCSALPLAGGQYSWVAVLAPPKIARGASWVTGWFLITGVLAMGATNNFVGSNFILGQVNLTYPDFVIERWHTVLVSYAVGLFGAFMNFGGPRFLERVSKFAIVWNISAFVIVVVVVLSMNDHKQPASFVFQDFQNFTGFGPAMAAILGILQSAFGMCCYDAPAHMTEEMKNATREAPRAMVMSVCIGAVTGIIFLVSICFCIGDLEATAATTTGVPLIQIFYDSTGSKVGTCFLSSLIVCINLLCASALQAEGSRSLYAFARDNGLPLSRFWAKVDKRTDVPLNALALTVIAQFALCAIDFGTVTGFNTVIAIATEGFYLSYAMPLGARIISALAGRSRKLEGPYSLGKYSLPLNIISFVFLLFASITFNFPTSNPVTEENMNYTSAALGVIAVISAITWITTGRHKFTGPDMENDQENERGSVPEKLKESIISD</sequence>
<dbReference type="PROSITE" id="PS00218">
    <property type="entry name" value="AMINO_ACID_PERMEASE_1"/>
    <property type="match status" value="1"/>
</dbReference>
<evidence type="ECO:0000313" key="8">
    <source>
        <dbReference type="EMBL" id="PAV22030.1"/>
    </source>
</evidence>
<evidence type="ECO:0000256" key="7">
    <source>
        <dbReference type="SAM" id="Phobius"/>
    </source>
</evidence>
<dbReference type="Proteomes" id="UP000217199">
    <property type="component" value="Unassembled WGS sequence"/>
</dbReference>
<evidence type="ECO:0000256" key="1">
    <source>
        <dbReference type="ARBA" id="ARBA00004141"/>
    </source>
</evidence>
<dbReference type="PIRSF" id="PIRSF006060">
    <property type="entry name" value="AA_transporter"/>
    <property type="match status" value="1"/>
</dbReference>
<feature type="compositionally biased region" description="Basic and acidic residues" evidence="6">
    <location>
        <begin position="508"/>
        <end position="525"/>
    </location>
</feature>
<keyword evidence="3 7" id="KW-0812">Transmembrane</keyword>
<dbReference type="Gene3D" id="1.20.1740.10">
    <property type="entry name" value="Amino acid/polyamine transporter I"/>
    <property type="match status" value="1"/>
</dbReference>
<dbReference type="PANTHER" id="PTHR45649">
    <property type="entry name" value="AMINO-ACID PERMEASE BAT1"/>
    <property type="match status" value="1"/>
</dbReference>
<keyword evidence="9" id="KW-1185">Reference proteome</keyword>
<dbReference type="GO" id="GO:0006865">
    <property type="term" value="P:amino acid transport"/>
    <property type="evidence" value="ECO:0007669"/>
    <property type="project" value="InterPro"/>
</dbReference>
<feature type="transmembrane region" description="Helical" evidence="7">
    <location>
        <begin position="119"/>
        <end position="139"/>
    </location>
</feature>
<dbReference type="EMBL" id="NBII01000002">
    <property type="protein sequence ID" value="PAV22030.1"/>
    <property type="molecule type" value="Genomic_DNA"/>
</dbReference>
<keyword evidence="5 7" id="KW-0472">Membrane</keyword>
<evidence type="ECO:0000256" key="4">
    <source>
        <dbReference type="ARBA" id="ARBA00022989"/>
    </source>
</evidence>
<evidence type="ECO:0000256" key="5">
    <source>
        <dbReference type="ARBA" id="ARBA00023136"/>
    </source>
</evidence>
<feature type="transmembrane region" description="Helical" evidence="7">
    <location>
        <begin position="270"/>
        <end position="295"/>
    </location>
</feature>
<dbReference type="Pfam" id="PF13520">
    <property type="entry name" value="AA_permease_2"/>
    <property type="match status" value="1"/>
</dbReference>
<feature type="transmembrane region" description="Helical" evidence="7">
    <location>
        <begin position="315"/>
        <end position="339"/>
    </location>
</feature>
<feature type="transmembrane region" description="Helical" evidence="7">
    <location>
        <begin position="37"/>
        <end position="59"/>
    </location>
</feature>
<feature type="transmembrane region" description="Helical" evidence="7">
    <location>
        <begin position="400"/>
        <end position="421"/>
    </location>
</feature>
<feature type="transmembrane region" description="Helical" evidence="7">
    <location>
        <begin position="159"/>
        <end position="178"/>
    </location>
</feature>
<evidence type="ECO:0000256" key="6">
    <source>
        <dbReference type="SAM" id="MobiDB-lite"/>
    </source>
</evidence>
<reference evidence="8 9" key="1">
    <citation type="journal article" date="2017" name="Mol. Ecol.">
        <title>Comparative and population genomic landscape of Phellinus noxius: A hypervariable fungus causing root rot in trees.</title>
        <authorList>
            <person name="Chung C.L."/>
            <person name="Lee T.J."/>
            <person name="Akiba M."/>
            <person name="Lee H.H."/>
            <person name="Kuo T.H."/>
            <person name="Liu D."/>
            <person name="Ke H.M."/>
            <person name="Yokoi T."/>
            <person name="Roa M.B."/>
            <person name="Lu M.J."/>
            <person name="Chang Y.Y."/>
            <person name="Ann P.J."/>
            <person name="Tsai J.N."/>
            <person name="Chen C.Y."/>
            <person name="Tzean S.S."/>
            <person name="Ota Y."/>
            <person name="Hattori T."/>
            <person name="Sahashi N."/>
            <person name="Liou R.F."/>
            <person name="Kikuchi T."/>
            <person name="Tsai I.J."/>
        </authorList>
    </citation>
    <scope>NUCLEOTIDE SEQUENCE [LARGE SCALE GENOMIC DNA]</scope>
    <source>
        <strain evidence="8 9">FFPRI411160</strain>
    </source>
</reference>
<dbReference type="STRING" id="2282107.A0A286UR25"/>
<gene>
    <name evidence="8" type="ORF">PNOK_0198700</name>
</gene>
<feature type="transmembrane region" description="Helical" evidence="7">
    <location>
        <begin position="71"/>
        <end position="98"/>
    </location>
</feature>
<feature type="transmembrane region" description="Helical" evidence="7">
    <location>
        <begin position="373"/>
        <end position="394"/>
    </location>
</feature>
<feature type="region of interest" description="Disordered" evidence="6">
    <location>
        <begin position="499"/>
        <end position="525"/>
    </location>
</feature>
<keyword evidence="4 7" id="KW-1133">Transmembrane helix</keyword>
<dbReference type="InterPro" id="IPR004840">
    <property type="entry name" value="Amino_acid_permease_CS"/>
</dbReference>
<comment type="caution">
    <text evidence="8">The sequence shown here is derived from an EMBL/GenBank/DDBJ whole genome shotgun (WGS) entry which is preliminary data.</text>
</comment>
<dbReference type="InterPro" id="IPR002293">
    <property type="entry name" value="AA/rel_permease1"/>
</dbReference>
<accession>A0A286UR25</accession>
<dbReference type="PANTHER" id="PTHR45649:SF8">
    <property type="entry name" value="PERMEASE, PUTATIVE-RELATED"/>
    <property type="match status" value="1"/>
</dbReference>
<dbReference type="InParanoid" id="A0A286UR25"/>
<evidence type="ECO:0000256" key="3">
    <source>
        <dbReference type="ARBA" id="ARBA00022692"/>
    </source>
</evidence>
<feature type="transmembrane region" description="Helical" evidence="7">
    <location>
        <begin position="190"/>
        <end position="209"/>
    </location>
</feature>
<name>A0A286UR25_9AGAM</name>
<feature type="transmembrane region" description="Helical" evidence="7">
    <location>
        <begin position="229"/>
        <end position="249"/>
    </location>
</feature>
<feature type="transmembrane region" description="Helical" evidence="7">
    <location>
        <begin position="474"/>
        <end position="493"/>
    </location>
</feature>
<comment type="subcellular location">
    <subcellularLocation>
        <location evidence="1">Membrane</location>
        <topology evidence="1">Multi-pass membrane protein</topology>
    </subcellularLocation>
</comment>
<dbReference type="AlphaFoldDB" id="A0A286UR25"/>